<dbReference type="NCBIfam" id="TIGR02532">
    <property type="entry name" value="IV_pilin_GFxxxE"/>
    <property type="match status" value="1"/>
</dbReference>
<dbReference type="InterPro" id="IPR012902">
    <property type="entry name" value="N_methyl_site"/>
</dbReference>
<proteinExistence type="predicted"/>
<evidence type="ECO:0000313" key="3">
    <source>
        <dbReference type="Proteomes" id="UP001652432"/>
    </source>
</evidence>
<dbReference type="RefSeq" id="WP_262573503.1">
    <property type="nucleotide sequence ID" value="NZ_JAOQKJ010000003.1"/>
</dbReference>
<dbReference type="PROSITE" id="PS00409">
    <property type="entry name" value="PROKAR_NTER_METHYL"/>
    <property type="match status" value="1"/>
</dbReference>
<keyword evidence="1" id="KW-1133">Transmembrane helix</keyword>
<sequence>MKKQKSIGNKGFSLVELIIVIAILAILVGVLAPNLLRYVEKTNVSADTQLADSVKTAITTAMMDPAVINANEATSSVTTFNDAHKTADALSTGLTGEMLKSVNVTLGYADSQSAADLQKSLISKLKSAHATDTAINVQIIGSNSVTVTITKTDASAGKKTDGTATPITVQ</sequence>
<dbReference type="Gene3D" id="3.30.700.10">
    <property type="entry name" value="Glycoprotein, Type 4 Pilin"/>
    <property type="match status" value="1"/>
</dbReference>
<feature type="transmembrane region" description="Helical" evidence="1">
    <location>
        <begin position="12"/>
        <end position="32"/>
    </location>
</feature>
<keyword evidence="1" id="KW-0472">Membrane</keyword>
<dbReference type="EMBL" id="JAOQKJ010000003">
    <property type="protein sequence ID" value="MCU6743671.1"/>
    <property type="molecule type" value="Genomic_DNA"/>
</dbReference>
<comment type="caution">
    <text evidence="2">The sequence shown here is derived from an EMBL/GenBank/DDBJ whole genome shotgun (WGS) entry which is preliminary data.</text>
</comment>
<evidence type="ECO:0000313" key="2">
    <source>
        <dbReference type="EMBL" id="MCU6743671.1"/>
    </source>
</evidence>
<accession>A0ABT2T098</accession>
<protein>
    <submittedName>
        <fullName evidence="2">Prepilin-type N-terminal cleavage/methylation domain-containing protein</fullName>
    </submittedName>
</protein>
<evidence type="ECO:0000256" key="1">
    <source>
        <dbReference type="SAM" id="Phobius"/>
    </source>
</evidence>
<keyword evidence="1" id="KW-0812">Transmembrane</keyword>
<reference evidence="2 3" key="1">
    <citation type="journal article" date="2021" name="ISME Commun">
        <title>Automated analysis of genomic sequences facilitates high-throughput and comprehensive description of bacteria.</title>
        <authorList>
            <person name="Hitch T.C.A."/>
        </authorList>
    </citation>
    <scope>NUCLEOTIDE SEQUENCE [LARGE SCALE GENOMIC DNA]</scope>
    <source>
        <strain evidence="2 3">Sanger_18</strain>
    </source>
</reference>
<name>A0ABT2T098_9FIRM</name>
<gene>
    <name evidence="2" type="ORF">OCV77_03995</name>
</gene>
<keyword evidence="3" id="KW-1185">Reference proteome</keyword>
<dbReference type="InterPro" id="IPR045584">
    <property type="entry name" value="Pilin-like"/>
</dbReference>
<organism evidence="2 3">
    <name type="scientific">Suilimivivens aceti</name>
    <dbReference type="NCBI Taxonomy" id="2981774"/>
    <lineage>
        <taxon>Bacteria</taxon>
        <taxon>Bacillati</taxon>
        <taxon>Bacillota</taxon>
        <taxon>Clostridia</taxon>
        <taxon>Lachnospirales</taxon>
        <taxon>Lachnospiraceae</taxon>
        <taxon>Suilimivivens</taxon>
    </lineage>
</organism>
<dbReference type="SUPFAM" id="SSF54523">
    <property type="entry name" value="Pili subunits"/>
    <property type="match status" value="1"/>
</dbReference>
<dbReference type="Proteomes" id="UP001652432">
    <property type="component" value="Unassembled WGS sequence"/>
</dbReference>
<dbReference type="Pfam" id="PF07963">
    <property type="entry name" value="N_methyl"/>
    <property type="match status" value="1"/>
</dbReference>